<evidence type="ECO:0008006" key="3">
    <source>
        <dbReference type="Google" id="ProtNLM"/>
    </source>
</evidence>
<evidence type="ECO:0000313" key="2">
    <source>
        <dbReference type="Proteomes" id="UP000479241"/>
    </source>
</evidence>
<reference evidence="1 2" key="1">
    <citation type="submission" date="2019-12" db="EMBL/GenBank/DDBJ databases">
        <title>the WGS of Blastococcus saxobsidens 67B17.</title>
        <authorList>
            <person name="Jiang Z."/>
        </authorList>
    </citation>
    <scope>NUCLEOTIDE SEQUENCE [LARGE SCALE GENOMIC DNA]</scope>
    <source>
        <strain evidence="1 2">67B17</strain>
    </source>
</reference>
<name>A0A6L9W2F4_9ACTN</name>
<dbReference type="SUPFAM" id="SSF54909">
    <property type="entry name" value="Dimeric alpha+beta barrel"/>
    <property type="match status" value="1"/>
</dbReference>
<gene>
    <name evidence="1" type="ORF">GCU60_10410</name>
</gene>
<comment type="caution">
    <text evidence="1">The sequence shown here is derived from an EMBL/GenBank/DDBJ whole genome shotgun (WGS) entry which is preliminary data.</text>
</comment>
<proteinExistence type="predicted"/>
<organism evidence="1 2">
    <name type="scientific">Blastococcus saxobsidens</name>
    <dbReference type="NCBI Taxonomy" id="138336"/>
    <lineage>
        <taxon>Bacteria</taxon>
        <taxon>Bacillati</taxon>
        <taxon>Actinomycetota</taxon>
        <taxon>Actinomycetes</taxon>
        <taxon>Geodermatophilales</taxon>
        <taxon>Geodermatophilaceae</taxon>
        <taxon>Blastococcus</taxon>
    </lineage>
</organism>
<dbReference type="EMBL" id="JAAGWG010000013">
    <property type="protein sequence ID" value="NEK86168.1"/>
    <property type="molecule type" value="Genomic_DNA"/>
</dbReference>
<accession>A0A6L9W2F4</accession>
<evidence type="ECO:0000313" key="1">
    <source>
        <dbReference type="EMBL" id="NEK86168.1"/>
    </source>
</evidence>
<dbReference type="Proteomes" id="UP000479241">
    <property type="component" value="Unassembled WGS sequence"/>
</dbReference>
<sequence>MTVVAVVDVPPEAVGAFQRYENQVLPLLDRHGGRLERRLRSPDGSTEVHVLSFPTDADYRRYLADPDRSAHRSLLSDVPVTLRVVESLTDV</sequence>
<dbReference type="AlphaFoldDB" id="A0A6L9W2F4"/>
<protein>
    <recommendedName>
        <fullName evidence="3">DUF1330 domain-containing protein</fullName>
    </recommendedName>
</protein>
<dbReference type="InterPro" id="IPR011008">
    <property type="entry name" value="Dimeric_a/b-barrel"/>
</dbReference>